<dbReference type="InterPro" id="IPR035892">
    <property type="entry name" value="C2_domain_sf"/>
</dbReference>
<keyword evidence="5 12" id="KW-0175">Coiled coil</keyword>
<evidence type="ECO:0000313" key="16">
    <source>
        <dbReference type="Proteomes" id="UP001152622"/>
    </source>
</evidence>
<feature type="compositionally biased region" description="Basic and acidic residues" evidence="13">
    <location>
        <begin position="11"/>
        <end position="26"/>
    </location>
</feature>
<evidence type="ECO:0000256" key="9">
    <source>
        <dbReference type="ARBA" id="ARBA00054688"/>
    </source>
</evidence>
<dbReference type="GO" id="GO:0005524">
    <property type="term" value="F:ATP binding"/>
    <property type="evidence" value="ECO:0007669"/>
    <property type="project" value="UniProtKB-UniRule"/>
</dbReference>
<evidence type="ECO:0000256" key="11">
    <source>
        <dbReference type="PROSITE-ProRule" id="PRU00283"/>
    </source>
</evidence>
<dbReference type="EMBL" id="JAINUF010000015">
    <property type="protein sequence ID" value="KAJ8341846.1"/>
    <property type="molecule type" value="Genomic_DNA"/>
</dbReference>
<keyword evidence="3 11" id="KW-0547">Nucleotide-binding</keyword>
<protein>
    <recommendedName>
        <fullName evidence="10">Kinesin-like protein 6</fullName>
    </recommendedName>
</protein>
<dbReference type="InterPro" id="IPR027417">
    <property type="entry name" value="P-loop_NTPase"/>
</dbReference>
<dbReference type="GO" id="GO:0007018">
    <property type="term" value="P:microtubule-based movement"/>
    <property type="evidence" value="ECO:0007669"/>
    <property type="project" value="InterPro"/>
</dbReference>
<evidence type="ECO:0000256" key="7">
    <source>
        <dbReference type="ARBA" id="ARBA00023136"/>
    </source>
</evidence>
<dbReference type="InterPro" id="IPR001752">
    <property type="entry name" value="Kinesin_motor_dom"/>
</dbReference>
<evidence type="ECO:0000256" key="6">
    <source>
        <dbReference type="ARBA" id="ARBA00023128"/>
    </source>
</evidence>
<feature type="binding site" evidence="11">
    <location>
        <begin position="169"/>
        <end position="176"/>
    </location>
    <ligand>
        <name>ATP</name>
        <dbReference type="ChEBI" id="CHEBI:30616"/>
    </ligand>
</feature>
<keyword evidence="6" id="KW-0496">Mitochondrion</keyword>
<dbReference type="SMART" id="SM00129">
    <property type="entry name" value="KISc"/>
    <property type="match status" value="1"/>
</dbReference>
<sequence>MGGEGALAAQRRGEQRRSFSTEDRGGGDALHPQPCVIRGEVWLVCRLRADEGDVRGRRVEMPGRDSVKVAVRVRPFNKRERDAGSHCTVTMSSATTTIQDPRNQQARRTFTFDYAYWSHSGFARNEGGLYVAEEPGGRYADQGHVFRDLGQGILDNALQGYNATLLAYGQTGSGKSYSMVGYGPNKGLVPTLCERLFQAVRTNQDSRQCQIFFSMLEIYNEQVVDLLARGSGSRPPGGLKVREEQQRGFYVEGLRRVPCESSAQVGQLMEQGTRTRTTASTHMNASSSRSHMLIVLQLKQIFSKENMTKQSNINLVDLAGSERQRSSGSEADRLKEGTAINLSLTTLGNVISSLADVALGKRVVHVPYRNSVLTKLLQSALGGNSRTIMIATLSPADICYEESLSTLRFAERAKRIQNRAVVNESPTERLVKELKAENAKLLLRLGRLGHEGRRGEDETKELRRLLTHNELQIRAIQTLWEQHLQEALKDLEQQYATITQERRMMDMHPYILNVNEDPQLSGVVKLFIQEGEWDTGLTDTSPKAITIKGLGIQEKHAVFTNRERRVTLSPESGAKVTVNGRPISQRIDLQHLDRLILGSNSTYLFVGFPSERGGEDWSRYDYDYFQSELAAAEGFHVHSLCEEENPGDNSATQGQADPSLLAVFYDYIKLMPMVAEANQMSQELHKGVQFKLEIKNLAMSDSKGHDLEKEVAVRATSQENKQVWAWSKAKFINRKFLMEELYQGWVEKGEGGSRSPLPQELDPFWDPLEPIHLGSAHLWLQSLAFRIPLEEQVEVLGSEGTEEAILQTQLAPCSPAGLPLGEEDILIDPTELLGKRLDFTLVVEQCCGLRWLRDARDRGVQIGFRVYDSPATFYTPAVWHDTNPQLDHRMRFTMATVTQDFLGYLQTNALVLELWGLQAGCAEMSSSLEGVRTTAEGSVVIGDTSSLEPAVGQEPQLSLVSDLSSTLRALQLDLDQLRKTNSALRKENSALRDQLNTPAREEFARALKVFYHSMNSVRGQLQRLRRHKPSEEADLPGLRLFCGGTGAPAAGFRRAAGAGRRHAQAGRGRHRPEEAGALRDLVLTPVLNPGGGGKRSTHHDTPLPLHQWSLFLESSTRLQVFTPP</sequence>
<comment type="subcellular location">
    <subcellularLocation>
        <location evidence="1">Mitochondrion membrane</location>
        <topology evidence="1">Peripheral membrane protein</topology>
    </subcellularLocation>
</comment>
<keyword evidence="16" id="KW-1185">Reference proteome</keyword>
<evidence type="ECO:0000256" key="1">
    <source>
        <dbReference type="ARBA" id="ARBA00004318"/>
    </source>
</evidence>
<dbReference type="FunFam" id="3.40.850.10:FF:000063">
    <property type="entry name" value="Kinesin-like protein"/>
    <property type="match status" value="1"/>
</dbReference>
<accession>A0A9Q1EN25</accession>
<comment type="caution">
    <text evidence="15">The sequence shown here is derived from an EMBL/GenBank/DDBJ whole genome shotgun (WGS) entry which is preliminary data.</text>
</comment>
<dbReference type="GO" id="GO:0003777">
    <property type="term" value="F:microtubule motor activity"/>
    <property type="evidence" value="ECO:0007669"/>
    <property type="project" value="InterPro"/>
</dbReference>
<feature type="domain" description="Kinesin motor" evidence="14">
    <location>
        <begin position="66"/>
        <end position="416"/>
    </location>
</feature>
<gene>
    <name evidence="15" type="ORF">SKAU_G00341370</name>
</gene>
<reference evidence="15" key="1">
    <citation type="journal article" date="2023" name="Science">
        <title>Genome structures resolve the early diversification of teleost fishes.</title>
        <authorList>
            <person name="Parey E."/>
            <person name="Louis A."/>
            <person name="Montfort J."/>
            <person name="Bouchez O."/>
            <person name="Roques C."/>
            <person name="Iampietro C."/>
            <person name="Lluch J."/>
            <person name="Castinel A."/>
            <person name="Donnadieu C."/>
            <person name="Desvignes T."/>
            <person name="Floi Bucao C."/>
            <person name="Jouanno E."/>
            <person name="Wen M."/>
            <person name="Mejri S."/>
            <person name="Dirks R."/>
            <person name="Jansen H."/>
            <person name="Henkel C."/>
            <person name="Chen W.J."/>
            <person name="Zahm M."/>
            <person name="Cabau C."/>
            <person name="Klopp C."/>
            <person name="Thompson A.W."/>
            <person name="Robinson-Rechavi M."/>
            <person name="Braasch I."/>
            <person name="Lecointre G."/>
            <person name="Bobe J."/>
            <person name="Postlethwait J.H."/>
            <person name="Berthelot C."/>
            <person name="Roest Crollius H."/>
            <person name="Guiguen Y."/>
        </authorList>
    </citation>
    <scope>NUCLEOTIDE SEQUENCE</scope>
    <source>
        <strain evidence="15">WJC10195</strain>
    </source>
</reference>
<dbReference type="Pfam" id="PF00225">
    <property type="entry name" value="Kinesin"/>
    <property type="match status" value="1"/>
</dbReference>
<dbReference type="SUPFAM" id="SSF52540">
    <property type="entry name" value="P-loop containing nucleoside triphosphate hydrolases"/>
    <property type="match status" value="1"/>
</dbReference>
<evidence type="ECO:0000256" key="12">
    <source>
        <dbReference type="SAM" id="Coils"/>
    </source>
</evidence>
<dbReference type="InterPro" id="IPR036961">
    <property type="entry name" value="Kinesin_motor_dom_sf"/>
</dbReference>
<evidence type="ECO:0000256" key="8">
    <source>
        <dbReference type="ARBA" id="ARBA00023175"/>
    </source>
</evidence>
<dbReference type="PROSITE" id="PS50067">
    <property type="entry name" value="KINESIN_MOTOR_2"/>
    <property type="match status" value="1"/>
</dbReference>
<keyword evidence="4 11" id="KW-0067">ATP-binding</keyword>
<evidence type="ECO:0000256" key="5">
    <source>
        <dbReference type="ARBA" id="ARBA00023054"/>
    </source>
</evidence>
<dbReference type="OrthoDB" id="3176171at2759"/>
<dbReference type="FunFam" id="2.60.200.20:FF:000034">
    <property type="entry name" value="kinesin-like protein KIF28P"/>
    <property type="match status" value="1"/>
</dbReference>
<dbReference type="SUPFAM" id="SSF49879">
    <property type="entry name" value="SMAD/FHA domain"/>
    <property type="match status" value="1"/>
</dbReference>
<proteinExistence type="inferred from homology"/>
<evidence type="ECO:0000256" key="2">
    <source>
        <dbReference type="ARBA" id="ARBA00022448"/>
    </source>
</evidence>
<dbReference type="GO" id="GO:0031966">
    <property type="term" value="C:mitochondrial membrane"/>
    <property type="evidence" value="ECO:0007669"/>
    <property type="project" value="UniProtKB-SubCell"/>
</dbReference>
<feature type="coiled-coil region" evidence="12">
    <location>
        <begin position="960"/>
        <end position="994"/>
    </location>
</feature>
<evidence type="ECO:0000256" key="10">
    <source>
        <dbReference type="ARBA" id="ARBA00079247"/>
    </source>
</evidence>
<dbReference type="CDD" id="cd22709">
    <property type="entry name" value="FHA_KIF28P"/>
    <property type="match status" value="1"/>
</dbReference>
<dbReference type="PANTHER" id="PTHR47117">
    <property type="entry name" value="STAR-RELATED LIPID TRANSFER PROTEIN 9"/>
    <property type="match status" value="1"/>
</dbReference>
<organism evidence="15 16">
    <name type="scientific">Synaphobranchus kaupii</name>
    <name type="common">Kaup's arrowtooth eel</name>
    <dbReference type="NCBI Taxonomy" id="118154"/>
    <lineage>
        <taxon>Eukaryota</taxon>
        <taxon>Metazoa</taxon>
        <taxon>Chordata</taxon>
        <taxon>Craniata</taxon>
        <taxon>Vertebrata</taxon>
        <taxon>Euteleostomi</taxon>
        <taxon>Actinopterygii</taxon>
        <taxon>Neopterygii</taxon>
        <taxon>Teleostei</taxon>
        <taxon>Anguilliformes</taxon>
        <taxon>Synaphobranchidae</taxon>
        <taxon>Synaphobranchus</taxon>
    </lineage>
</organism>
<dbReference type="GO" id="GO:0008017">
    <property type="term" value="F:microtubule binding"/>
    <property type="evidence" value="ECO:0007669"/>
    <property type="project" value="InterPro"/>
</dbReference>
<keyword evidence="8 11" id="KW-0505">Motor protein</keyword>
<evidence type="ECO:0000256" key="13">
    <source>
        <dbReference type="SAM" id="MobiDB-lite"/>
    </source>
</evidence>
<feature type="region of interest" description="Disordered" evidence="13">
    <location>
        <begin position="1"/>
        <end position="31"/>
    </location>
</feature>
<comment type="similarity">
    <text evidence="11">Belongs to the TRAFAC class myosin-kinesin ATPase superfamily. Kinesin family.</text>
</comment>
<name>A0A9Q1EN25_SYNKA</name>
<keyword evidence="7" id="KW-0472">Membrane</keyword>
<dbReference type="Proteomes" id="UP001152622">
    <property type="component" value="Chromosome 15"/>
</dbReference>
<keyword evidence="2" id="KW-0813">Transport</keyword>
<dbReference type="Gene3D" id="3.40.850.10">
    <property type="entry name" value="Kinesin motor domain"/>
    <property type="match status" value="1"/>
</dbReference>
<dbReference type="Gene3D" id="2.60.200.20">
    <property type="match status" value="1"/>
</dbReference>
<dbReference type="SUPFAM" id="SSF49562">
    <property type="entry name" value="C2 domain (Calcium/lipid-binding domain, CaLB)"/>
    <property type="match status" value="1"/>
</dbReference>
<dbReference type="InterPro" id="IPR008984">
    <property type="entry name" value="SMAD_FHA_dom_sf"/>
</dbReference>
<evidence type="ECO:0000256" key="3">
    <source>
        <dbReference type="ARBA" id="ARBA00022741"/>
    </source>
</evidence>
<evidence type="ECO:0000256" key="4">
    <source>
        <dbReference type="ARBA" id="ARBA00022840"/>
    </source>
</evidence>
<evidence type="ECO:0000313" key="15">
    <source>
        <dbReference type="EMBL" id="KAJ8341846.1"/>
    </source>
</evidence>
<dbReference type="PRINTS" id="PR00380">
    <property type="entry name" value="KINESINHEAVY"/>
</dbReference>
<dbReference type="AlphaFoldDB" id="A0A9Q1EN25"/>
<comment type="function">
    <text evidence="9">Microtubule-dependent motor protein required for mitochondrion morphology and transport of mitochondria in neuronal cells.</text>
</comment>
<evidence type="ECO:0000259" key="14">
    <source>
        <dbReference type="PROSITE" id="PS50067"/>
    </source>
</evidence>